<keyword evidence="2" id="KW-1185">Reference proteome</keyword>
<accession>A0ABX7F392</accession>
<organism evidence="1 2">
    <name type="scientific">Rhizobium rosettiformans</name>
    <dbReference type="NCBI Taxonomy" id="1368430"/>
    <lineage>
        <taxon>Bacteria</taxon>
        <taxon>Pseudomonadati</taxon>
        <taxon>Pseudomonadota</taxon>
        <taxon>Alphaproteobacteria</taxon>
        <taxon>Hyphomicrobiales</taxon>
        <taxon>Rhizobiaceae</taxon>
        <taxon>Rhizobium/Agrobacterium group</taxon>
        <taxon>Rhizobium</taxon>
    </lineage>
</organism>
<gene>
    <name evidence="1" type="ORF">D4A92_21500</name>
</gene>
<dbReference type="EMBL" id="CP032405">
    <property type="protein sequence ID" value="QRF53841.1"/>
    <property type="molecule type" value="Genomic_DNA"/>
</dbReference>
<dbReference type="Proteomes" id="UP000596351">
    <property type="component" value="Chromosome"/>
</dbReference>
<sequence>MPKKIKYVEIEVAKIDRQKYAVVPLHEYEAFVREHRLKRACFRPRPSKIDQNPELAAFLADVLGTKPMPEVMADCVAKFGAENVPTINRIYAHWQKLRRQAILDGEKRSMLGSFSLDRLGPHASKIERNPELAAHLANILGTKPIDEVMADCLAKFGASNVPSKSAVYNHWQKLRRQAAEIAGKESDYE</sequence>
<evidence type="ECO:0000313" key="2">
    <source>
        <dbReference type="Proteomes" id="UP000596351"/>
    </source>
</evidence>
<proteinExistence type="predicted"/>
<reference evidence="1 2" key="1">
    <citation type="submission" date="2018-09" db="EMBL/GenBank/DDBJ databases">
        <title>Rhizobium sp. MAE2-X.</title>
        <authorList>
            <person name="Lee Y."/>
            <person name="Jeon C.O."/>
        </authorList>
    </citation>
    <scope>NUCLEOTIDE SEQUENCE [LARGE SCALE GENOMIC DNA]</scope>
    <source>
        <strain evidence="1 2">MAE2-X</strain>
    </source>
</reference>
<dbReference type="RefSeq" id="WP_203017225.1">
    <property type="nucleotide sequence ID" value="NZ_CP032405.1"/>
</dbReference>
<name>A0ABX7F392_9HYPH</name>
<evidence type="ECO:0000313" key="1">
    <source>
        <dbReference type="EMBL" id="QRF53841.1"/>
    </source>
</evidence>
<protein>
    <submittedName>
        <fullName evidence="1">Uncharacterized protein</fullName>
    </submittedName>
</protein>